<name>A0A7K3LMP7_9ACTN</name>
<dbReference type="Pfam" id="PF08450">
    <property type="entry name" value="SGL"/>
    <property type="match status" value="1"/>
</dbReference>
<feature type="domain" description="SMP-30/Gluconolactonase/LRE-like region" evidence="3">
    <location>
        <begin position="13"/>
        <end position="275"/>
    </location>
</feature>
<dbReference type="Gene3D" id="2.120.10.30">
    <property type="entry name" value="TolB, C-terminal domain"/>
    <property type="match status" value="1"/>
</dbReference>
<comment type="caution">
    <text evidence="4">The sequence shown here is derived from an EMBL/GenBank/DDBJ whole genome shotgun (WGS) entry which is preliminary data.</text>
</comment>
<organism evidence="4 5">
    <name type="scientific">Gordonia desulfuricans</name>
    <dbReference type="NCBI Taxonomy" id="89051"/>
    <lineage>
        <taxon>Bacteria</taxon>
        <taxon>Bacillati</taxon>
        <taxon>Actinomycetota</taxon>
        <taxon>Actinomycetes</taxon>
        <taxon>Mycobacteriales</taxon>
        <taxon>Gordoniaceae</taxon>
        <taxon>Gordonia</taxon>
    </lineage>
</organism>
<keyword evidence="5" id="KW-1185">Reference proteome</keyword>
<dbReference type="PANTHER" id="PTHR47572">
    <property type="entry name" value="LIPOPROTEIN-RELATED"/>
    <property type="match status" value="1"/>
</dbReference>
<protein>
    <submittedName>
        <fullName evidence="4">SMP-30/gluconolactonase/LRE family protein</fullName>
    </submittedName>
</protein>
<reference evidence="4 5" key="1">
    <citation type="submission" date="2020-01" db="EMBL/GenBank/DDBJ databases">
        <title>Investigation of new actinobacteria for the biodesulphurisation of diesel fuel.</title>
        <authorList>
            <person name="Athi Narayanan S.M."/>
        </authorList>
    </citation>
    <scope>NUCLEOTIDE SEQUENCE [LARGE SCALE GENOMIC DNA]</scope>
    <source>
        <strain evidence="4 5">213E</strain>
    </source>
</reference>
<dbReference type="InterPro" id="IPR011042">
    <property type="entry name" value="6-blade_b-propeller_TolB-like"/>
</dbReference>
<dbReference type="AlphaFoldDB" id="A0A7K3LMP7"/>
<dbReference type="EMBL" id="JAADZU010000009">
    <property type="protein sequence ID" value="NDK88797.1"/>
    <property type="molecule type" value="Genomic_DNA"/>
</dbReference>
<evidence type="ECO:0000313" key="5">
    <source>
        <dbReference type="Proteomes" id="UP000466307"/>
    </source>
</evidence>
<keyword evidence="2" id="KW-0378">Hydrolase</keyword>
<dbReference type="Proteomes" id="UP000466307">
    <property type="component" value="Unassembled WGS sequence"/>
</dbReference>
<dbReference type="PANTHER" id="PTHR47572:SF4">
    <property type="entry name" value="LACTONASE DRP35"/>
    <property type="match status" value="1"/>
</dbReference>
<evidence type="ECO:0000256" key="2">
    <source>
        <dbReference type="ARBA" id="ARBA00022801"/>
    </source>
</evidence>
<accession>A0A7K3LMP7</accession>
<proteinExistence type="inferred from homology"/>
<dbReference type="InterPro" id="IPR013658">
    <property type="entry name" value="SGL"/>
</dbReference>
<evidence type="ECO:0000256" key="1">
    <source>
        <dbReference type="ARBA" id="ARBA00008853"/>
    </source>
</evidence>
<gene>
    <name evidence="4" type="ORF">GYA93_04270</name>
</gene>
<comment type="similarity">
    <text evidence="1">Belongs to the SMP-30/CGR1 family.</text>
</comment>
<dbReference type="GO" id="GO:0016787">
    <property type="term" value="F:hydrolase activity"/>
    <property type="evidence" value="ECO:0007669"/>
    <property type="project" value="UniProtKB-KW"/>
</dbReference>
<dbReference type="RefSeq" id="WP_059036312.1">
    <property type="nucleotide sequence ID" value="NZ_JAADZU010000009.1"/>
</dbReference>
<dbReference type="SUPFAM" id="SSF63829">
    <property type="entry name" value="Calcium-dependent phosphotriesterase"/>
    <property type="match status" value="1"/>
</dbReference>
<sequence length="301" mass="30638">MVSTEIAVTGLHFAESPTTGPDGRLYVSDFYAHQLLAVDPSTFTTEVVAEVPGQPSGMGWLPDGTQLVVSMRDKRVLAVAADGTTSCHADLSGLARGATNDMLVDTAGRAWVGTFGFDFYAELEADPAADPLFGPGANPPTADLIRVDPDGSAEVAATGLRFPNGTVTLADGTLVIAETVGAALTGFTVGADGALGERRTVVDLSTAGVDGAAVLPDGICVDAADGIWVSDPVSGRALRFDAATGTLTEVVTTSQPCFAVGFCGDDLRTLVCCTAESSNPNVAGTRRGGRLETVTVGVGGR</sequence>
<evidence type="ECO:0000259" key="3">
    <source>
        <dbReference type="Pfam" id="PF08450"/>
    </source>
</evidence>
<dbReference type="InterPro" id="IPR051262">
    <property type="entry name" value="SMP-30/CGR1_Lactonase"/>
</dbReference>
<evidence type="ECO:0000313" key="4">
    <source>
        <dbReference type="EMBL" id="NDK88797.1"/>
    </source>
</evidence>